<reference evidence="1 2" key="1">
    <citation type="submission" date="2020-08" db="EMBL/GenBank/DDBJ databases">
        <title>A Genomic Blueprint of the Chicken Gut Microbiome.</title>
        <authorList>
            <person name="Gilroy R."/>
            <person name="Ravi A."/>
            <person name="Getino M."/>
            <person name="Pursley I."/>
            <person name="Horton D.L."/>
            <person name="Alikhan N.-F."/>
            <person name="Baker D."/>
            <person name="Gharbi K."/>
            <person name="Hall N."/>
            <person name="Watson M."/>
            <person name="Adriaenssens E.M."/>
            <person name="Foster-Nyarko E."/>
            <person name="Jarju S."/>
            <person name="Secka A."/>
            <person name="Antonio M."/>
            <person name="Oren A."/>
            <person name="Chaudhuri R."/>
            <person name="La Ragione R.M."/>
            <person name="Hildebrand F."/>
            <person name="Pallen M.J."/>
        </authorList>
    </citation>
    <scope>NUCLEOTIDE SEQUENCE [LARGE SCALE GENOMIC DNA]</scope>
    <source>
        <strain evidence="1 2">Sa1BUA2</strain>
    </source>
</reference>
<organism evidence="1 2">
    <name type="scientific">Bacillus norwichensis</name>
    <dbReference type="NCBI Taxonomy" id="2762217"/>
    <lineage>
        <taxon>Bacteria</taxon>
        <taxon>Bacillati</taxon>
        <taxon>Bacillota</taxon>
        <taxon>Bacilli</taxon>
        <taxon>Bacillales</taxon>
        <taxon>Bacillaceae</taxon>
        <taxon>Bacillus</taxon>
    </lineage>
</organism>
<sequence>MNLDKLIMDTLKPLGVPVAKARYNQTADTYIVFIEYNQAPRINADDKELISKHFFQVDVFSSGNYNQLVKDVKKRMKEAGFGRMFESETYDEDMNKYRKILRFNYEPNIWEE</sequence>
<proteinExistence type="predicted"/>
<evidence type="ECO:0000313" key="2">
    <source>
        <dbReference type="Proteomes" id="UP000648182"/>
    </source>
</evidence>
<evidence type="ECO:0008006" key="3">
    <source>
        <dbReference type="Google" id="ProtNLM"/>
    </source>
</evidence>
<evidence type="ECO:0000313" key="1">
    <source>
        <dbReference type="EMBL" id="MBD8005819.1"/>
    </source>
</evidence>
<accession>A0ABR8VM17</accession>
<protein>
    <recommendedName>
        <fullName evidence="3">DUF3168 domain-containing protein</fullName>
    </recommendedName>
</protein>
<comment type="caution">
    <text evidence="1">The sequence shown here is derived from an EMBL/GenBank/DDBJ whole genome shotgun (WGS) entry which is preliminary data.</text>
</comment>
<dbReference type="RefSeq" id="WP_191813109.1">
    <property type="nucleotide sequence ID" value="NZ_JACSPV010000019.1"/>
</dbReference>
<name>A0ABR8VM17_9BACI</name>
<dbReference type="Proteomes" id="UP000648182">
    <property type="component" value="Unassembled WGS sequence"/>
</dbReference>
<keyword evidence="2" id="KW-1185">Reference proteome</keyword>
<gene>
    <name evidence="1" type="ORF">H9631_12090</name>
</gene>
<dbReference type="EMBL" id="JACSPV010000019">
    <property type="protein sequence ID" value="MBD8005819.1"/>
    <property type="molecule type" value="Genomic_DNA"/>
</dbReference>